<accession>A0ACC1AMH0</accession>
<reference evidence="2" key="1">
    <citation type="journal article" date="2023" name="G3 (Bethesda)">
        <title>Genome assembly and association tests identify interacting loci associated with vigor, precocity, and sex in interspecific pistachio rootstocks.</title>
        <authorList>
            <person name="Palmer W."/>
            <person name="Jacygrad E."/>
            <person name="Sagayaradj S."/>
            <person name="Cavanaugh K."/>
            <person name="Han R."/>
            <person name="Bertier L."/>
            <person name="Beede B."/>
            <person name="Kafkas S."/>
            <person name="Golino D."/>
            <person name="Preece J."/>
            <person name="Michelmore R."/>
        </authorList>
    </citation>
    <scope>NUCLEOTIDE SEQUENCE [LARGE SCALE GENOMIC DNA]</scope>
</reference>
<keyword evidence="2" id="KW-1185">Reference proteome</keyword>
<proteinExistence type="predicted"/>
<sequence>MGFIDVIIILISGYYTCSSVIRRCRFNGIFLCFQHSDISYIVLCMFSVSWDVTNLMMMVQGTKKTLILQEMPEDGVKVLSYKEYMATCDVALFVYDSSVEHSWKRTKELLVEVARQGEVSGHGVPCLLIAAKDDLDPCQITVSQEVGIEPPIRGLPLTIVGLAAYQAYATWRNSKCQERKLCLAVNFKRVVGLWPLINCILLALRSP</sequence>
<evidence type="ECO:0000313" key="1">
    <source>
        <dbReference type="EMBL" id="KAJ0087867.1"/>
    </source>
</evidence>
<dbReference type="EMBL" id="CM047905">
    <property type="protein sequence ID" value="KAJ0087867.1"/>
    <property type="molecule type" value="Genomic_DNA"/>
</dbReference>
<comment type="caution">
    <text evidence="1">The sequence shown here is derived from an EMBL/GenBank/DDBJ whole genome shotgun (WGS) entry which is preliminary data.</text>
</comment>
<dbReference type="Proteomes" id="UP001164250">
    <property type="component" value="Chromosome 9"/>
</dbReference>
<evidence type="ECO:0000313" key="2">
    <source>
        <dbReference type="Proteomes" id="UP001164250"/>
    </source>
</evidence>
<protein>
    <submittedName>
        <fullName evidence="1">Uncharacterized protein</fullName>
    </submittedName>
</protein>
<name>A0ACC1AMH0_9ROSI</name>
<gene>
    <name evidence="1" type="ORF">Patl1_32904</name>
</gene>
<organism evidence="1 2">
    <name type="scientific">Pistacia atlantica</name>
    <dbReference type="NCBI Taxonomy" id="434234"/>
    <lineage>
        <taxon>Eukaryota</taxon>
        <taxon>Viridiplantae</taxon>
        <taxon>Streptophyta</taxon>
        <taxon>Embryophyta</taxon>
        <taxon>Tracheophyta</taxon>
        <taxon>Spermatophyta</taxon>
        <taxon>Magnoliopsida</taxon>
        <taxon>eudicotyledons</taxon>
        <taxon>Gunneridae</taxon>
        <taxon>Pentapetalae</taxon>
        <taxon>rosids</taxon>
        <taxon>malvids</taxon>
        <taxon>Sapindales</taxon>
        <taxon>Anacardiaceae</taxon>
        <taxon>Pistacia</taxon>
    </lineage>
</organism>